<feature type="region of interest" description="Disordered" evidence="1">
    <location>
        <begin position="64"/>
        <end position="89"/>
    </location>
</feature>
<evidence type="ECO:0000256" key="1">
    <source>
        <dbReference type="SAM" id="MobiDB-lite"/>
    </source>
</evidence>
<sequence>MAPRRRNLTMEDATLGLSPAEIRCLLCALLSTKFQVDFTALAKISGSYMPTAQRLYNKAMQKLRQAQEGLEQQSPEVAEPQGSNEEVVS</sequence>
<protein>
    <submittedName>
        <fullName evidence="2">Uncharacterized protein</fullName>
    </submittedName>
</protein>
<dbReference type="EMBL" id="JAQJAN010000003">
    <property type="protein sequence ID" value="KAJ5733878.1"/>
    <property type="molecule type" value="Genomic_DNA"/>
</dbReference>
<feature type="compositionally biased region" description="Polar residues" evidence="1">
    <location>
        <begin position="70"/>
        <end position="89"/>
    </location>
</feature>
<reference evidence="2" key="2">
    <citation type="submission" date="2023-01" db="EMBL/GenBank/DDBJ databases">
        <authorList>
            <person name="Petersen C."/>
        </authorList>
    </citation>
    <scope>NUCLEOTIDE SEQUENCE</scope>
    <source>
        <strain evidence="2">IBT 17514</strain>
    </source>
</reference>
<reference evidence="2" key="1">
    <citation type="journal article" date="2023" name="IMA Fungus">
        <title>Comparative genomic study of the Penicillium genus elucidates a diverse pangenome and 15 lateral gene transfer events.</title>
        <authorList>
            <person name="Petersen C."/>
            <person name="Sorensen T."/>
            <person name="Nielsen M.R."/>
            <person name="Sondergaard T.E."/>
            <person name="Sorensen J.L."/>
            <person name="Fitzpatrick D.A."/>
            <person name="Frisvad J.C."/>
            <person name="Nielsen K.L."/>
        </authorList>
    </citation>
    <scope>NUCLEOTIDE SEQUENCE</scope>
    <source>
        <strain evidence="2">IBT 17514</strain>
    </source>
</reference>
<organism evidence="2 3">
    <name type="scientific">Penicillium malachiteum</name>
    <dbReference type="NCBI Taxonomy" id="1324776"/>
    <lineage>
        <taxon>Eukaryota</taxon>
        <taxon>Fungi</taxon>
        <taxon>Dikarya</taxon>
        <taxon>Ascomycota</taxon>
        <taxon>Pezizomycotina</taxon>
        <taxon>Eurotiomycetes</taxon>
        <taxon>Eurotiomycetidae</taxon>
        <taxon>Eurotiales</taxon>
        <taxon>Aspergillaceae</taxon>
        <taxon>Penicillium</taxon>
    </lineage>
</organism>
<gene>
    <name evidence="2" type="ORF">N7493_002664</name>
</gene>
<proteinExistence type="predicted"/>
<accession>A0AAD6HSX8</accession>
<name>A0AAD6HSX8_9EURO</name>
<evidence type="ECO:0000313" key="3">
    <source>
        <dbReference type="Proteomes" id="UP001215712"/>
    </source>
</evidence>
<dbReference type="Proteomes" id="UP001215712">
    <property type="component" value="Unassembled WGS sequence"/>
</dbReference>
<evidence type="ECO:0000313" key="2">
    <source>
        <dbReference type="EMBL" id="KAJ5733878.1"/>
    </source>
</evidence>
<comment type="caution">
    <text evidence="2">The sequence shown here is derived from an EMBL/GenBank/DDBJ whole genome shotgun (WGS) entry which is preliminary data.</text>
</comment>
<dbReference type="AlphaFoldDB" id="A0AAD6HSX8"/>
<keyword evidence="3" id="KW-1185">Reference proteome</keyword>